<gene>
    <name evidence="3" type="primary">rimP</name>
    <name evidence="6" type="ORF">PQG43_01385</name>
</gene>
<feature type="domain" description="Ribosome maturation factor RimP C-terminal" evidence="5">
    <location>
        <begin position="90"/>
        <end position="157"/>
    </location>
</feature>
<dbReference type="InterPro" id="IPR035956">
    <property type="entry name" value="RimP_N_sf"/>
</dbReference>
<dbReference type="InterPro" id="IPR028998">
    <property type="entry name" value="RimP_C"/>
</dbReference>
<dbReference type="PANTHER" id="PTHR33867:SF1">
    <property type="entry name" value="RIBOSOME MATURATION FACTOR RIMP"/>
    <property type="match status" value="1"/>
</dbReference>
<dbReference type="Pfam" id="PF17384">
    <property type="entry name" value="DUF150_C"/>
    <property type="match status" value="1"/>
</dbReference>
<dbReference type="PANTHER" id="PTHR33867">
    <property type="entry name" value="RIBOSOME MATURATION FACTOR RIMP"/>
    <property type="match status" value="1"/>
</dbReference>
<dbReference type="Gene3D" id="3.30.300.70">
    <property type="entry name" value="RimP-like superfamily, N-terminal"/>
    <property type="match status" value="1"/>
</dbReference>
<sequence>MGDLSEKIREWLLAYVGDGPIFLVDLQVSQGSKRSLVTILVDTLEGISIDECALLSRKLAHHIEENAWIEEAYNLEVSSPGLDFPLTQGWQFQKNIGRKVKVWMKKEGQVEGALLAYKEDSIEILTEKTLKHRVIVAKESTWFPLAEIDKIKVQVSFQ</sequence>
<keyword evidence="1 3" id="KW-0963">Cytoplasm</keyword>
<dbReference type="RefSeq" id="WP_276343461.1">
    <property type="nucleotide sequence ID" value="NZ_JARJOW010000001.1"/>
</dbReference>
<keyword evidence="7" id="KW-1185">Reference proteome</keyword>
<dbReference type="HAMAP" id="MF_01077">
    <property type="entry name" value="RimP"/>
    <property type="match status" value="1"/>
</dbReference>
<protein>
    <recommendedName>
        <fullName evidence="3">Ribosome maturation factor RimP</fullName>
    </recommendedName>
</protein>
<organism evidence="6 7">
    <name type="scientific">Aquirufa aurantiipilula</name>
    <dbReference type="NCBI Taxonomy" id="2696561"/>
    <lineage>
        <taxon>Bacteria</taxon>
        <taxon>Pseudomonadati</taxon>
        <taxon>Bacteroidota</taxon>
        <taxon>Cytophagia</taxon>
        <taxon>Cytophagales</taxon>
        <taxon>Flectobacillaceae</taxon>
        <taxon>Aquirufa</taxon>
    </lineage>
</organism>
<reference evidence="6 7" key="1">
    <citation type="submission" date="2023-03" db="EMBL/GenBank/DDBJ databases">
        <title>Genome sequencing of Aquirufa.</title>
        <authorList>
            <person name="Pitt A."/>
            <person name="Hahn M.W."/>
        </authorList>
    </citation>
    <scope>NUCLEOTIDE SEQUENCE [LARGE SCALE GENOMIC DNA]</scope>
    <source>
        <strain evidence="6 7">WAEICH-18A</strain>
    </source>
</reference>
<keyword evidence="2 3" id="KW-0690">Ribosome biogenesis</keyword>
<name>A0ABT6BGE0_9BACT</name>
<evidence type="ECO:0000313" key="6">
    <source>
        <dbReference type="EMBL" id="MDF5689507.1"/>
    </source>
</evidence>
<feature type="domain" description="Ribosome maturation factor RimP N-terminal" evidence="4">
    <location>
        <begin position="23"/>
        <end position="83"/>
    </location>
</feature>
<evidence type="ECO:0000259" key="4">
    <source>
        <dbReference type="Pfam" id="PF02576"/>
    </source>
</evidence>
<comment type="function">
    <text evidence="3">Required for maturation of 30S ribosomal subunits.</text>
</comment>
<comment type="subcellular location">
    <subcellularLocation>
        <location evidence="3">Cytoplasm</location>
    </subcellularLocation>
</comment>
<dbReference type="Proteomes" id="UP001321344">
    <property type="component" value="Unassembled WGS sequence"/>
</dbReference>
<accession>A0ABT6BGE0</accession>
<proteinExistence type="inferred from homology"/>
<comment type="similarity">
    <text evidence="3">Belongs to the RimP family.</text>
</comment>
<dbReference type="SUPFAM" id="SSF75420">
    <property type="entry name" value="YhbC-like, N-terminal domain"/>
    <property type="match status" value="1"/>
</dbReference>
<dbReference type="Pfam" id="PF02576">
    <property type="entry name" value="RimP_N"/>
    <property type="match status" value="1"/>
</dbReference>
<evidence type="ECO:0000256" key="3">
    <source>
        <dbReference type="HAMAP-Rule" id="MF_01077"/>
    </source>
</evidence>
<dbReference type="EMBL" id="JARJOW010000001">
    <property type="protein sequence ID" value="MDF5689507.1"/>
    <property type="molecule type" value="Genomic_DNA"/>
</dbReference>
<evidence type="ECO:0000256" key="2">
    <source>
        <dbReference type="ARBA" id="ARBA00022517"/>
    </source>
</evidence>
<evidence type="ECO:0000259" key="5">
    <source>
        <dbReference type="Pfam" id="PF17384"/>
    </source>
</evidence>
<evidence type="ECO:0000313" key="7">
    <source>
        <dbReference type="Proteomes" id="UP001321344"/>
    </source>
</evidence>
<dbReference type="InterPro" id="IPR028989">
    <property type="entry name" value="RimP_N"/>
</dbReference>
<dbReference type="CDD" id="cd01734">
    <property type="entry name" value="YlxS_C"/>
    <property type="match status" value="1"/>
</dbReference>
<dbReference type="InterPro" id="IPR003728">
    <property type="entry name" value="Ribosome_maturation_RimP"/>
</dbReference>
<evidence type="ECO:0000256" key="1">
    <source>
        <dbReference type="ARBA" id="ARBA00022490"/>
    </source>
</evidence>
<comment type="caution">
    <text evidence="6">The sequence shown here is derived from an EMBL/GenBank/DDBJ whole genome shotgun (WGS) entry which is preliminary data.</text>
</comment>